<dbReference type="AlphaFoldDB" id="A0A3S1CLJ3"/>
<dbReference type="OrthoDB" id="9910734at2"/>
<dbReference type="Proteomes" id="UP000271624">
    <property type="component" value="Unassembled WGS sequence"/>
</dbReference>
<comment type="caution">
    <text evidence="1">The sequence shown here is derived from an EMBL/GenBank/DDBJ whole genome shotgun (WGS) entry which is preliminary data.</text>
</comment>
<dbReference type="EMBL" id="RSCL01000012">
    <property type="protein sequence ID" value="RUT04001.1"/>
    <property type="molecule type" value="Genomic_DNA"/>
</dbReference>
<gene>
    <name evidence="1" type="ORF">DSM106972_049150</name>
</gene>
<reference evidence="1" key="1">
    <citation type="submission" date="2018-12" db="EMBL/GenBank/DDBJ databases">
        <authorList>
            <person name="Will S."/>
            <person name="Neumann-Schaal M."/>
            <person name="Henke P."/>
        </authorList>
    </citation>
    <scope>NUCLEOTIDE SEQUENCE</scope>
    <source>
        <strain evidence="1">PCC 7102</strain>
    </source>
</reference>
<name>A0A3S1CLJ3_9CYAN</name>
<sequence length="97" mass="11104">MIFPYETEHYCNTVEGNVVLVSTLWVDIIYTIGAIEKDKLSEDYPPNLENIMEGIGCHDSEVILEFIDDLVSDGFIINSNDCWYLTEKGCEFSPFIK</sequence>
<reference evidence="1" key="2">
    <citation type="journal article" date="2019" name="Genome Biol. Evol.">
        <title>Day and night: Metabolic profiles and evolutionary relationships of six axenic non-marine cyanobacteria.</title>
        <authorList>
            <person name="Will S.E."/>
            <person name="Henke P."/>
            <person name="Boedeker C."/>
            <person name="Huang S."/>
            <person name="Brinkmann H."/>
            <person name="Rohde M."/>
            <person name="Jarek M."/>
            <person name="Friedl T."/>
            <person name="Seufert S."/>
            <person name="Schumacher M."/>
            <person name="Overmann J."/>
            <person name="Neumann-Schaal M."/>
            <person name="Petersen J."/>
        </authorList>
    </citation>
    <scope>NUCLEOTIDE SEQUENCE [LARGE SCALE GENOMIC DNA]</scope>
    <source>
        <strain evidence="1">PCC 7102</strain>
    </source>
</reference>
<proteinExistence type="predicted"/>
<evidence type="ECO:0000313" key="1">
    <source>
        <dbReference type="EMBL" id="RUT04001.1"/>
    </source>
</evidence>
<dbReference type="RefSeq" id="WP_127083256.1">
    <property type="nucleotide sequence ID" value="NZ_RSCL01000012.1"/>
</dbReference>
<accession>A0A3S1CLJ3</accession>
<protein>
    <submittedName>
        <fullName evidence="1">Uncharacterized protein</fullName>
    </submittedName>
</protein>
<evidence type="ECO:0000313" key="2">
    <source>
        <dbReference type="Proteomes" id="UP000271624"/>
    </source>
</evidence>
<organism evidence="1 2">
    <name type="scientific">Dulcicalothrix desertica PCC 7102</name>
    <dbReference type="NCBI Taxonomy" id="232991"/>
    <lineage>
        <taxon>Bacteria</taxon>
        <taxon>Bacillati</taxon>
        <taxon>Cyanobacteriota</taxon>
        <taxon>Cyanophyceae</taxon>
        <taxon>Nostocales</taxon>
        <taxon>Calotrichaceae</taxon>
        <taxon>Dulcicalothrix</taxon>
    </lineage>
</organism>
<keyword evidence="2" id="KW-1185">Reference proteome</keyword>